<name>A0A0H5RRE2_9MYCO</name>
<dbReference type="OrthoDB" id="4554345at2"/>
<evidence type="ECO:0000313" key="2">
    <source>
        <dbReference type="EMBL" id="CRZ16523.1"/>
    </source>
</evidence>
<evidence type="ECO:0000256" key="1">
    <source>
        <dbReference type="RuleBase" id="RU362001"/>
    </source>
</evidence>
<dbReference type="EMBL" id="CWKH01000002">
    <property type="protein sequence ID" value="CRZ16523.1"/>
    <property type="molecule type" value="Genomic_DNA"/>
</dbReference>
<keyword evidence="3" id="KW-1185">Reference proteome</keyword>
<dbReference type="RefSeq" id="WP_090516190.1">
    <property type="nucleotide sequence ID" value="NZ_CWKH01000002.1"/>
</dbReference>
<organism evidence="2 3">
    <name type="scientific">Mycolicibacterium neworleansense</name>
    <dbReference type="NCBI Taxonomy" id="146018"/>
    <lineage>
        <taxon>Bacteria</taxon>
        <taxon>Bacillati</taxon>
        <taxon>Actinomycetota</taxon>
        <taxon>Actinomycetes</taxon>
        <taxon>Mycobacteriales</taxon>
        <taxon>Mycobacteriaceae</taxon>
        <taxon>Mycolicibacterium</taxon>
    </lineage>
</organism>
<dbReference type="SUPFAM" id="SSF140453">
    <property type="entry name" value="EsxAB dimer-like"/>
    <property type="match status" value="1"/>
</dbReference>
<gene>
    <name evidence="2" type="primary">esxA_3</name>
    <name evidence="2" type="ORF">BN2156_03391</name>
</gene>
<dbReference type="Gene3D" id="1.10.287.1060">
    <property type="entry name" value="ESAT-6-like"/>
    <property type="match status" value="1"/>
</dbReference>
<proteinExistence type="inferred from homology"/>
<sequence>MSTDIAVQFERTKQLAAELDAEAAKVKQILEEETALVSDIRGMWSGAASEQFNQQYTEWNKEADEEAAALDKLCAAVHQGIDTLSSTESDVTGMFS</sequence>
<comment type="similarity">
    <text evidence="1">Belongs to the WXG100 family.</text>
</comment>
<evidence type="ECO:0000313" key="3">
    <source>
        <dbReference type="Proteomes" id="UP000199147"/>
    </source>
</evidence>
<dbReference type="InterPro" id="IPR036689">
    <property type="entry name" value="ESAT-6-like_sf"/>
</dbReference>
<dbReference type="Pfam" id="PF06013">
    <property type="entry name" value="WXG100"/>
    <property type="match status" value="1"/>
</dbReference>
<dbReference type="AlphaFoldDB" id="A0A0H5RRE2"/>
<accession>A0A0H5RRE2</accession>
<protein>
    <recommendedName>
        <fullName evidence="1">ESAT-6-like protein</fullName>
    </recommendedName>
</protein>
<dbReference type="Proteomes" id="UP000199147">
    <property type="component" value="Unassembled WGS sequence"/>
</dbReference>
<dbReference type="STRING" id="146018.BN2156_03391"/>
<reference evidence="3" key="1">
    <citation type="submission" date="2015-07" db="EMBL/GenBank/DDBJ databases">
        <authorList>
            <person name="Urmite Genomes"/>
        </authorList>
    </citation>
    <scope>NUCLEOTIDE SEQUENCE [LARGE SCALE GENOMIC DNA]</scope>
    <source>
        <strain evidence="3">type strain: ATCC 49404</strain>
    </source>
</reference>
<dbReference type="InterPro" id="IPR010310">
    <property type="entry name" value="T7SS_ESAT-6-like"/>
</dbReference>
<dbReference type="NCBIfam" id="TIGR03930">
    <property type="entry name" value="WXG100_ESAT6"/>
    <property type="match status" value="1"/>
</dbReference>